<dbReference type="Proteomes" id="UP001333110">
    <property type="component" value="Unassembled WGS sequence"/>
</dbReference>
<keyword evidence="2" id="KW-1185">Reference proteome</keyword>
<name>A0AAN7MX14_MYCAM</name>
<evidence type="ECO:0000313" key="1">
    <source>
        <dbReference type="EMBL" id="KAK4815292.1"/>
    </source>
</evidence>
<organism evidence="1 2">
    <name type="scientific">Mycteria americana</name>
    <name type="common">Wood stork</name>
    <dbReference type="NCBI Taxonomy" id="33587"/>
    <lineage>
        <taxon>Eukaryota</taxon>
        <taxon>Metazoa</taxon>
        <taxon>Chordata</taxon>
        <taxon>Craniata</taxon>
        <taxon>Vertebrata</taxon>
        <taxon>Euteleostomi</taxon>
        <taxon>Archelosauria</taxon>
        <taxon>Archosauria</taxon>
        <taxon>Dinosauria</taxon>
        <taxon>Saurischia</taxon>
        <taxon>Theropoda</taxon>
        <taxon>Coelurosauria</taxon>
        <taxon>Aves</taxon>
        <taxon>Neognathae</taxon>
        <taxon>Neoaves</taxon>
        <taxon>Aequornithes</taxon>
        <taxon>Ciconiiformes</taxon>
        <taxon>Ciconiidae</taxon>
        <taxon>Mycteria</taxon>
    </lineage>
</organism>
<dbReference type="EMBL" id="JAUNZN010000010">
    <property type="protein sequence ID" value="KAK4815292.1"/>
    <property type="molecule type" value="Genomic_DNA"/>
</dbReference>
<gene>
    <name evidence="1" type="ORF">QYF61_026197</name>
</gene>
<dbReference type="AlphaFoldDB" id="A0AAN7MX14"/>
<protein>
    <submittedName>
        <fullName evidence="1">Uncharacterized protein</fullName>
    </submittedName>
</protein>
<reference evidence="1 2" key="1">
    <citation type="journal article" date="2023" name="J. Hered.">
        <title>Chromosome-level genome of the wood stork (Mycteria americana) provides insight into avian chromosome evolution.</title>
        <authorList>
            <person name="Flamio R. Jr."/>
            <person name="Ramstad K.M."/>
        </authorList>
    </citation>
    <scope>NUCLEOTIDE SEQUENCE [LARGE SCALE GENOMIC DNA]</scope>
    <source>
        <strain evidence="1">JAX WOST 10</strain>
    </source>
</reference>
<proteinExistence type="predicted"/>
<sequence>MILKVFSNLYDSVMSSAPVELSTFRALSHGTRLSRPLKRPKSALLESRVMSSLCILLGALRILNSTLLWALQPRLPLSVTFLASPSLLVRTRSSIVPLLLEKEVIINGFQEPSGLLMTYCVVPPTDIRWIPVKLLLTQMFMSELLERRENEQSKTLTISILEGTGMCTLLTRTASEGITRQRCPSPL</sequence>
<comment type="caution">
    <text evidence="1">The sequence shown here is derived from an EMBL/GenBank/DDBJ whole genome shotgun (WGS) entry which is preliminary data.</text>
</comment>
<accession>A0AAN7MX14</accession>
<evidence type="ECO:0000313" key="2">
    <source>
        <dbReference type="Proteomes" id="UP001333110"/>
    </source>
</evidence>